<protein>
    <submittedName>
        <fullName evidence="1">Uncharacterized protein</fullName>
    </submittedName>
</protein>
<sequence>MCFNVALIVNIRKYQNINIYEILGGELQIHILKLADISNICDALGLKYTKPYTVRGHRSEA</sequence>
<dbReference type="RefSeq" id="XP_024578076.1">
    <property type="nucleotide sequence ID" value="XM_024727506.1"/>
</dbReference>
<proteinExistence type="predicted"/>
<evidence type="ECO:0000313" key="1">
    <source>
        <dbReference type="EMBL" id="CEG41707.1"/>
    </source>
</evidence>
<dbReference type="GeneID" id="36407093"/>
<accession>A0A0N7L5K2</accession>
<name>A0A0N7L5K2_PLAHL</name>
<reference evidence="2" key="1">
    <citation type="submission" date="2014-09" db="EMBL/GenBank/DDBJ databases">
        <authorList>
            <person name="Sharma Rahul"/>
            <person name="Thines Marco"/>
        </authorList>
    </citation>
    <scope>NUCLEOTIDE SEQUENCE [LARGE SCALE GENOMIC DNA]</scope>
</reference>
<organism evidence="1 2">
    <name type="scientific">Plasmopara halstedii</name>
    <name type="common">Downy mildew of sunflower</name>
    <dbReference type="NCBI Taxonomy" id="4781"/>
    <lineage>
        <taxon>Eukaryota</taxon>
        <taxon>Sar</taxon>
        <taxon>Stramenopiles</taxon>
        <taxon>Oomycota</taxon>
        <taxon>Peronosporomycetes</taxon>
        <taxon>Peronosporales</taxon>
        <taxon>Peronosporaceae</taxon>
        <taxon>Plasmopara</taxon>
    </lineage>
</organism>
<keyword evidence="2" id="KW-1185">Reference proteome</keyword>
<evidence type="ECO:0000313" key="2">
    <source>
        <dbReference type="Proteomes" id="UP000054928"/>
    </source>
</evidence>
<dbReference type="Proteomes" id="UP000054928">
    <property type="component" value="Unassembled WGS sequence"/>
</dbReference>
<dbReference type="AlphaFoldDB" id="A0A0N7L5K2"/>
<dbReference type="EMBL" id="CCYD01000600">
    <property type="protein sequence ID" value="CEG41707.1"/>
    <property type="molecule type" value="Genomic_DNA"/>
</dbReference>